<protein>
    <submittedName>
        <fullName evidence="1">Uncharacterized protein</fullName>
    </submittedName>
</protein>
<dbReference type="EMBL" id="AFJM02000057">
    <property type="protein sequence ID" value="EMM71129.1"/>
    <property type="molecule type" value="Genomic_DNA"/>
</dbReference>
<comment type="caution">
    <text evidence="1">The sequence shown here is derived from an EMBL/GenBank/DDBJ whole genome shotgun (WGS) entry which is preliminary data.</text>
</comment>
<name>M6FM00_9LEPT</name>
<dbReference type="AlphaFoldDB" id="M6FM00"/>
<dbReference type="Proteomes" id="UP000012101">
    <property type="component" value="Unassembled WGS sequence"/>
</dbReference>
<proteinExistence type="predicted"/>
<accession>M6FM00</accession>
<organism evidence="1 2">
    <name type="scientific">Leptospira weilii str. 2006001855</name>
    <dbReference type="NCBI Taxonomy" id="996804"/>
    <lineage>
        <taxon>Bacteria</taxon>
        <taxon>Pseudomonadati</taxon>
        <taxon>Spirochaetota</taxon>
        <taxon>Spirochaetia</taxon>
        <taxon>Leptospirales</taxon>
        <taxon>Leptospiraceae</taxon>
        <taxon>Leptospira</taxon>
    </lineage>
</organism>
<sequence>MILDGIFGNRTASRVLLHLYHYNEIHSSAIAADYGTAVTRLDFSLSALRKRELLSQETLVDQEFLHLIQSLPL</sequence>
<reference evidence="1 2" key="1">
    <citation type="submission" date="2013-01" db="EMBL/GenBank/DDBJ databases">
        <authorList>
            <person name="Harkins D.M."/>
            <person name="Durkin A.S."/>
            <person name="Brinkac L.M."/>
            <person name="Haft D.H."/>
            <person name="Selengut J.D."/>
            <person name="Sanka R."/>
            <person name="DePew J."/>
            <person name="Purushe J."/>
            <person name="Hospenthal D.R."/>
            <person name="Murray C.K."/>
            <person name="Pimentel G."/>
            <person name="Wasfy M."/>
            <person name="Vinetz J.M."/>
            <person name="Sutton G.G."/>
            <person name="Nierman W.C."/>
            <person name="Fouts D.E."/>
        </authorList>
    </citation>
    <scope>NUCLEOTIDE SEQUENCE [LARGE SCALE GENOMIC DNA]</scope>
    <source>
        <strain evidence="1 2">2006001855</strain>
    </source>
</reference>
<evidence type="ECO:0000313" key="1">
    <source>
        <dbReference type="EMBL" id="EMM71129.1"/>
    </source>
</evidence>
<evidence type="ECO:0000313" key="2">
    <source>
        <dbReference type="Proteomes" id="UP000012101"/>
    </source>
</evidence>
<gene>
    <name evidence="1" type="ORF">LEP1GSC038_0658</name>
</gene>